<organism evidence="2 3">
    <name type="scientific">Wickerhamomyces pijperi</name>
    <name type="common">Yeast</name>
    <name type="synonym">Pichia pijperi</name>
    <dbReference type="NCBI Taxonomy" id="599730"/>
    <lineage>
        <taxon>Eukaryota</taxon>
        <taxon>Fungi</taxon>
        <taxon>Dikarya</taxon>
        <taxon>Ascomycota</taxon>
        <taxon>Saccharomycotina</taxon>
        <taxon>Saccharomycetes</taxon>
        <taxon>Phaffomycetales</taxon>
        <taxon>Wickerhamomycetaceae</taxon>
        <taxon>Wickerhamomyces</taxon>
    </lineage>
</organism>
<keyword evidence="1" id="KW-0812">Transmembrane</keyword>
<keyword evidence="3" id="KW-1185">Reference proteome</keyword>
<dbReference type="AlphaFoldDB" id="A0A9P8PJU8"/>
<protein>
    <recommendedName>
        <fullName evidence="4">Transmembrane protein</fullName>
    </recommendedName>
</protein>
<dbReference type="EMBL" id="JAEUBG010005651">
    <property type="protein sequence ID" value="KAH3673412.1"/>
    <property type="molecule type" value="Genomic_DNA"/>
</dbReference>
<keyword evidence="1" id="KW-0472">Membrane</keyword>
<comment type="caution">
    <text evidence="2">The sequence shown here is derived from an EMBL/GenBank/DDBJ whole genome shotgun (WGS) entry which is preliminary data.</text>
</comment>
<name>A0A9P8PJU8_WICPI</name>
<sequence length="135" mass="14146">MFRPKPVYLRISILLFVSILTFTVLKSGVTNYSAPETQVVSSDQHIITPEEVEPSDNPNAHSGEGFCESLNQFRNRDLVLVASLWSVGTIGSCGVCVWPTAPDVGVNLPSCIGCAIGLTGSLAAGSVSCVLCGGC</sequence>
<proteinExistence type="predicted"/>
<dbReference type="Proteomes" id="UP000774326">
    <property type="component" value="Unassembled WGS sequence"/>
</dbReference>
<evidence type="ECO:0008006" key="4">
    <source>
        <dbReference type="Google" id="ProtNLM"/>
    </source>
</evidence>
<keyword evidence="1" id="KW-1133">Transmembrane helix</keyword>
<evidence type="ECO:0000313" key="3">
    <source>
        <dbReference type="Proteomes" id="UP000774326"/>
    </source>
</evidence>
<accession>A0A9P8PJU8</accession>
<evidence type="ECO:0000313" key="2">
    <source>
        <dbReference type="EMBL" id="KAH3673412.1"/>
    </source>
</evidence>
<evidence type="ECO:0000256" key="1">
    <source>
        <dbReference type="SAM" id="Phobius"/>
    </source>
</evidence>
<feature type="transmembrane region" description="Helical" evidence="1">
    <location>
        <begin position="7"/>
        <end position="25"/>
    </location>
</feature>
<gene>
    <name evidence="2" type="ORF">WICPIJ_009800</name>
</gene>
<reference evidence="2" key="1">
    <citation type="journal article" date="2021" name="Open Biol.">
        <title>Shared evolutionary footprints suggest mitochondrial oxidative damage underlies multiple complex I losses in fungi.</title>
        <authorList>
            <person name="Schikora-Tamarit M.A."/>
            <person name="Marcet-Houben M."/>
            <person name="Nosek J."/>
            <person name="Gabaldon T."/>
        </authorList>
    </citation>
    <scope>NUCLEOTIDE SEQUENCE</scope>
    <source>
        <strain evidence="2">CBS2887</strain>
    </source>
</reference>
<reference evidence="2" key="2">
    <citation type="submission" date="2021-01" db="EMBL/GenBank/DDBJ databases">
        <authorList>
            <person name="Schikora-Tamarit M.A."/>
        </authorList>
    </citation>
    <scope>NUCLEOTIDE SEQUENCE</scope>
    <source>
        <strain evidence="2">CBS2887</strain>
    </source>
</reference>